<dbReference type="RefSeq" id="WP_007555775.1">
    <property type="nucleotide sequence ID" value="NZ_GL878519.1"/>
</dbReference>
<keyword evidence="4" id="KW-0812">Transmembrane</keyword>
<evidence type="ECO:0000313" key="10">
    <source>
        <dbReference type="Proteomes" id="UP000003503"/>
    </source>
</evidence>
<dbReference type="GO" id="GO:0009279">
    <property type="term" value="C:cell outer membrane"/>
    <property type="evidence" value="ECO:0007669"/>
    <property type="project" value="UniProtKB-SubCell"/>
</dbReference>
<dbReference type="InterPro" id="IPR005594">
    <property type="entry name" value="YadA_C"/>
</dbReference>
<dbReference type="AlphaFoldDB" id="F2BWA3"/>
<dbReference type="Gene3D" id="3.30.1300.30">
    <property type="entry name" value="GSPII I/J protein-like"/>
    <property type="match status" value="1"/>
</dbReference>
<dbReference type="SUPFAM" id="SSF54523">
    <property type="entry name" value="Pili subunits"/>
    <property type="match status" value="1"/>
</dbReference>
<evidence type="ECO:0000256" key="1">
    <source>
        <dbReference type="ARBA" id="ARBA00004241"/>
    </source>
</evidence>
<evidence type="ECO:0000313" key="9">
    <source>
        <dbReference type="EMBL" id="EGF15141.1"/>
    </source>
</evidence>
<sequence>MVEDKIKQGVSSISNRVNGVGVAALAALHSLDYSPENKLDFAVGFGNYKGTSAVAIGAYYRLNENAMISFGGTMDGEDHIFNADISWKLGKTTPKENRQTQLQ</sequence>
<reference evidence="9 10" key="1">
    <citation type="submission" date="2011-02" db="EMBL/GenBank/DDBJ databases">
        <authorList>
            <person name="Muzny D."/>
            <person name="Qin X."/>
            <person name="Deng J."/>
            <person name="Jiang H."/>
            <person name="Liu Y."/>
            <person name="Qu J."/>
            <person name="Song X.-Z."/>
            <person name="Zhang L."/>
            <person name="Thornton R."/>
            <person name="Coyle M."/>
            <person name="Francisco L."/>
            <person name="Jackson L."/>
            <person name="Javaid M."/>
            <person name="Korchina V."/>
            <person name="Kovar C."/>
            <person name="Mata R."/>
            <person name="Mathew T."/>
            <person name="Ngo R."/>
            <person name="Nguyen L."/>
            <person name="Nguyen N."/>
            <person name="Okwuonu G."/>
            <person name="Ongeri F."/>
            <person name="Pham C."/>
            <person name="Simmons D."/>
            <person name="Wilczek-Boney K."/>
            <person name="Hale W."/>
            <person name="Jakkamsetti A."/>
            <person name="Pham P."/>
            <person name="Ruth R."/>
            <person name="San Lucas F."/>
            <person name="Warren J."/>
            <person name="Zhang J."/>
            <person name="Zhao Z."/>
            <person name="Zhou C."/>
            <person name="Zhu D."/>
            <person name="Lee S."/>
            <person name="Bess C."/>
            <person name="Blankenburg K."/>
            <person name="Forbes L."/>
            <person name="Fu Q."/>
            <person name="Gubbala S."/>
            <person name="Hirani K."/>
            <person name="Jayaseelan J.C."/>
            <person name="Lara F."/>
            <person name="Munidasa M."/>
            <person name="Palculict T."/>
            <person name="Patil S."/>
            <person name="Pu L.-L."/>
            <person name="Saada N."/>
            <person name="Tang L."/>
            <person name="Weissenberger G."/>
            <person name="Zhu Y."/>
            <person name="Hemphill L."/>
            <person name="Shang Y."/>
            <person name="Youmans B."/>
            <person name="Ayvaz T."/>
            <person name="Ross M."/>
            <person name="Santibanez J."/>
            <person name="Aqrawi P."/>
            <person name="Gross S."/>
            <person name="Joshi V."/>
            <person name="Fowler G."/>
            <person name="Nazareth L."/>
            <person name="Reid J."/>
            <person name="Worley K."/>
            <person name="Petrosino J."/>
            <person name="Highlander S."/>
            <person name="Gibbs R."/>
        </authorList>
    </citation>
    <scope>NUCLEOTIDE SEQUENCE [LARGE SCALE GENOMIC DNA]</scope>
    <source>
        <strain evidence="9 10">DSM 19965</strain>
    </source>
</reference>
<dbReference type="Pfam" id="PF03895">
    <property type="entry name" value="YadA_anchor"/>
    <property type="match status" value="1"/>
</dbReference>
<accession>F2BWA3</accession>
<dbReference type="Proteomes" id="UP000003503">
    <property type="component" value="Unassembled WGS sequence"/>
</dbReference>
<dbReference type="eggNOG" id="COG5295">
    <property type="taxonomic scope" value="Bacteria"/>
</dbReference>
<keyword evidence="3" id="KW-1134">Transmembrane beta strand</keyword>
<comment type="caution">
    <text evidence="9">The sequence shown here is derived from an EMBL/GenBank/DDBJ whole genome shotgun (WGS) entry which is preliminary data.</text>
</comment>
<evidence type="ECO:0000259" key="8">
    <source>
        <dbReference type="Pfam" id="PF03895"/>
    </source>
</evidence>
<dbReference type="EMBL" id="AFBB01000008">
    <property type="protein sequence ID" value="EGF15141.1"/>
    <property type="molecule type" value="Genomic_DNA"/>
</dbReference>
<keyword evidence="6" id="KW-0472">Membrane</keyword>
<evidence type="ECO:0000256" key="5">
    <source>
        <dbReference type="ARBA" id="ARBA00022729"/>
    </source>
</evidence>
<comment type="subcellular location">
    <subcellularLocation>
        <location evidence="2">Cell outer membrane</location>
    </subcellularLocation>
    <subcellularLocation>
        <location evidence="1">Cell surface</location>
    </subcellularLocation>
</comment>
<dbReference type="GO" id="GO:0009986">
    <property type="term" value="C:cell surface"/>
    <property type="evidence" value="ECO:0007669"/>
    <property type="project" value="UniProtKB-SubCell"/>
</dbReference>
<dbReference type="STRING" id="888062.HMPREF9083_0470"/>
<gene>
    <name evidence="9" type="ORF">HMPREF9083_0470</name>
</gene>
<evidence type="ECO:0000256" key="4">
    <source>
        <dbReference type="ARBA" id="ARBA00022692"/>
    </source>
</evidence>
<keyword evidence="10" id="KW-1185">Reference proteome</keyword>
<dbReference type="InterPro" id="IPR045584">
    <property type="entry name" value="Pilin-like"/>
</dbReference>
<evidence type="ECO:0000256" key="6">
    <source>
        <dbReference type="ARBA" id="ARBA00023136"/>
    </source>
</evidence>
<organism evidence="9 10">
    <name type="scientific">Dialister micraerophilus DSM 19965</name>
    <dbReference type="NCBI Taxonomy" id="888062"/>
    <lineage>
        <taxon>Bacteria</taxon>
        <taxon>Bacillati</taxon>
        <taxon>Bacillota</taxon>
        <taxon>Negativicutes</taxon>
        <taxon>Veillonellales</taxon>
        <taxon>Veillonellaceae</taxon>
        <taxon>Dialister</taxon>
    </lineage>
</organism>
<evidence type="ECO:0000256" key="2">
    <source>
        <dbReference type="ARBA" id="ARBA00004442"/>
    </source>
</evidence>
<protein>
    <submittedName>
        <fullName evidence="9">Adhesin YadA</fullName>
    </submittedName>
</protein>
<keyword evidence="7" id="KW-0998">Cell outer membrane</keyword>
<keyword evidence="5" id="KW-0732">Signal</keyword>
<evidence type="ECO:0000256" key="3">
    <source>
        <dbReference type="ARBA" id="ARBA00022452"/>
    </source>
</evidence>
<feature type="domain" description="Trimeric autotransporter adhesin YadA-like C-terminal membrane anchor" evidence="8">
    <location>
        <begin position="33"/>
        <end position="88"/>
    </location>
</feature>
<name>F2BWA3_9FIRM</name>
<dbReference type="HOGENOM" id="CLU_2259286_0_0_9"/>
<evidence type="ECO:0000256" key="7">
    <source>
        <dbReference type="ARBA" id="ARBA00023237"/>
    </source>
</evidence>
<proteinExistence type="predicted"/>